<comment type="caution">
    <text evidence="9">The sequence shown here is derived from an EMBL/GenBank/DDBJ whole genome shotgun (WGS) entry which is preliminary data.</text>
</comment>
<comment type="cofactor">
    <cofactor evidence="1">
        <name>pyridoxal 5'-phosphate</name>
        <dbReference type="ChEBI" id="CHEBI:597326"/>
    </cofactor>
</comment>
<dbReference type="EMBL" id="BMHE01000049">
    <property type="protein sequence ID" value="GGA06030.1"/>
    <property type="molecule type" value="Genomic_DNA"/>
</dbReference>
<dbReference type="InterPro" id="IPR051446">
    <property type="entry name" value="HTH_trans_reg/aminotransferase"/>
</dbReference>
<dbReference type="Gene3D" id="1.10.10.10">
    <property type="entry name" value="Winged helix-like DNA-binding domain superfamily/Winged helix DNA-binding domain"/>
    <property type="match status" value="1"/>
</dbReference>
<dbReference type="InterPro" id="IPR036390">
    <property type="entry name" value="WH_DNA-bd_sf"/>
</dbReference>
<dbReference type="InterPro" id="IPR015421">
    <property type="entry name" value="PyrdxlP-dep_Trfase_major"/>
</dbReference>
<evidence type="ECO:0000256" key="1">
    <source>
        <dbReference type="ARBA" id="ARBA00001933"/>
    </source>
</evidence>
<dbReference type="SUPFAM" id="SSF53383">
    <property type="entry name" value="PLP-dependent transferases"/>
    <property type="match status" value="1"/>
</dbReference>
<dbReference type="SUPFAM" id="SSF46785">
    <property type="entry name" value="Winged helix' DNA-binding domain"/>
    <property type="match status" value="1"/>
</dbReference>
<dbReference type="CDD" id="cd07377">
    <property type="entry name" value="WHTH_GntR"/>
    <property type="match status" value="1"/>
</dbReference>
<evidence type="ECO:0000256" key="2">
    <source>
        <dbReference type="ARBA" id="ARBA00005384"/>
    </source>
</evidence>
<evidence type="ECO:0000256" key="5">
    <source>
        <dbReference type="ARBA" id="ARBA00023015"/>
    </source>
</evidence>
<dbReference type="InterPro" id="IPR036388">
    <property type="entry name" value="WH-like_DNA-bd_sf"/>
</dbReference>
<feature type="domain" description="HTH gntR-type" evidence="8">
    <location>
        <begin position="12"/>
        <end position="80"/>
    </location>
</feature>
<dbReference type="PANTHER" id="PTHR46577">
    <property type="entry name" value="HTH-TYPE TRANSCRIPTIONAL REGULATORY PROTEIN GABR"/>
    <property type="match status" value="1"/>
</dbReference>
<dbReference type="RefSeq" id="WP_189018864.1">
    <property type="nucleotide sequence ID" value="NZ_BMHE01000049.1"/>
</dbReference>
<keyword evidence="4" id="KW-0663">Pyridoxal phosphate</keyword>
<gene>
    <name evidence="9" type="primary">yhdI</name>
    <name evidence="9" type="ORF">GCM10008018_59970</name>
</gene>
<comment type="similarity">
    <text evidence="2">In the C-terminal section; belongs to the class-I pyridoxal-phosphate-dependent aminotransferase family.</text>
</comment>
<evidence type="ECO:0000313" key="10">
    <source>
        <dbReference type="Proteomes" id="UP000615455"/>
    </source>
</evidence>
<reference evidence="10" key="1">
    <citation type="journal article" date="2019" name="Int. J. Syst. Evol. Microbiol.">
        <title>The Global Catalogue of Microorganisms (GCM) 10K type strain sequencing project: providing services to taxonomists for standard genome sequencing and annotation.</title>
        <authorList>
            <consortium name="The Broad Institute Genomics Platform"/>
            <consortium name="The Broad Institute Genome Sequencing Center for Infectious Disease"/>
            <person name="Wu L."/>
            <person name="Ma J."/>
        </authorList>
    </citation>
    <scope>NUCLEOTIDE SEQUENCE [LARGE SCALE GENOMIC DNA]</scope>
    <source>
        <strain evidence="10">CGMCC 1.15043</strain>
    </source>
</reference>
<keyword evidence="3" id="KW-0032">Aminotransferase</keyword>
<evidence type="ECO:0000313" key="9">
    <source>
        <dbReference type="EMBL" id="GGA06030.1"/>
    </source>
</evidence>
<dbReference type="SMART" id="SM00345">
    <property type="entry name" value="HTH_GNTR"/>
    <property type="match status" value="1"/>
</dbReference>
<evidence type="ECO:0000256" key="4">
    <source>
        <dbReference type="ARBA" id="ARBA00022898"/>
    </source>
</evidence>
<dbReference type="Gene3D" id="3.40.640.10">
    <property type="entry name" value="Type I PLP-dependent aspartate aminotransferase-like (Major domain)"/>
    <property type="match status" value="1"/>
</dbReference>
<evidence type="ECO:0000256" key="3">
    <source>
        <dbReference type="ARBA" id="ARBA00022576"/>
    </source>
</evidence>
<dbReference type="InterPro" id="IPR015424">
    <property type="entry name" value="PyrdxlP-dep_Trfase"/>
</dbReference>
<organism evidence="9 10">
    <name type="scientific">Paenibacillus marchantiophytorum</name>
    <dbReference type="NCBI Taxonomy" id="1619310"/>
    <lineage>
        <taxon>Bacteria</taxon>
        <taxon>Bacillati</taxon>
        <taxon>Bacillota</taxon>
        <taxon>Bacilli</taxon>
        <taxon>Bacillales</taxon>
        <taxon>Paenibacillaceae</taxon>
        <taxon>Paenibacillus</taxon>
    </lineage>
</organism>
<sequence length="477" mass="54459">MFDILLSDQSHDPLYLQLYTQIRQQIRSGLITNGTRMPSVRSLQLQLNISKTPIETAYQMLSSEGYVRSKPRSGLYAINPYEYGHAAGPVAAEHNLAVNLRPAIHPTTLPKANMDFNPTHLDASLFPLRIWKKMLHDAMENSAELLCQYGDPQGEYAFRAVIADYIRQARGVVCTPEQIVIGTGITYSIGILTKLLADVAHIAMEEPGFTKVREHFRLDGFAMTPISVHDQGLCLEELESSAAQAVYVTPSHQFPTGSVIPYAERERLLNWASTRKAYIIEDDYDGEFRYLGKPIPSLQSLDQHGRVIYMGTFSKAFTPALRMNYMVLPMPLVSEMERMNHLLASPSRIEQWAMQSFIEQGHWYRHIRRMRNTYRKKHDRLIELLSHHFADHIEITGHSAGLHIQVSVKTHVKAEQLVEMAAEQGVQIYDLHRTWMHQANRPTGYPKVYLGFGGLSENDLEKGIMLLFKAWSILWRE</sequence>
<dbReference type="CDD" id="cd00609">
    <property type="entry name" value="AAT_like"/>
    <property type="match status" value="1"/>
</dbReference>
<accession>A0ABQ1FBL0</accession>
<proteinExistence type="inferred from homology"/>
<protein>
    <submittedName>
        <fullName evidence="9">HTH-type transcriptional regulator YhdI</fullName>
    </submittedName>
</protein>
<name>A0ABQ1FBL0_9BACL</name>
<keyword evidence="5" id="KW-0805">Transcription regulation</keyword>
<dbReference type="PANTHER" id="PTHR46577:SF1">
    <property type="entry name" value="HTH-TYPE TRANSCRIPTIONAL REGULATORY PROTEIN GABR"/>
    <property type="match status" value="1"/>
</dbReference>
<keyword evidence="3" id="KW-0808">Transferase</keyword>
<dbReference type="PROSITE" id="PS50949">
    <property type="entry name" value="HTH_GNTR"/>
    <property type="match status" value="1"/>
</dbReference>
<keyword evidence="10" id="KW-1185">Reference proteome</keyword>
<evidence type="ECO:0000256" key="6">
    <source>
        <dbReference type="ARBA" id="ARBA00023125"/>
    </source>
</evidence>
<dbReference type="InterPro" id="IPR000524">
    <property type="entry name" value="Tscrpt_reg_HTH_GntR"/>
</dbReference>
<dbReference type="Pfam" id="PF00155">
    <property type="entry name" value="Aminotran_1_2"/>
    <property type="match status" value="1"/>
</dbReference>
<dbReference type="InterPro" id="IPR004839">
    <property type="entry name" value="Aminotransferase_I/II_large"/>
</dbReference>
<evidence type="ECO:0000259" key="8">
    <source>
        <dbReference type="PROSITE" id="PS50949"/>
    </source>
</evidence>
<dbReference type="Pfam" id="PF00392">
    <property type="entry name" value="GntR"/>
    <property type="match status" value="1"/>
</dbReference>
<keyword evidence="7" id="KW-0804">Transcription</keyword>
<dbReference type="Proteomes" id="UP000615455">
    <property type="component" value="Unassembled WGS sequence"/>
</dbReference>
<evidence type="ECO:0000256" key="7">
    <source>
        <dbReference type="ARBA" id="ARBA00023163"/>
    </source>
</evidence>
<keyword evidence="6" id="KW-0238">DNA-binding</keyword>